<accession>A0ABT7T5N4</accession>
<evidence type="ECO:0000313" key="2">
    <source>
        <dbReference type="Proteomes" id="UP001237823"/>
    </source>
</evidence>
<dbReference type="RefSeq" id="WP_289458425.1">
    <property type="nucleotide sequence ID" value="NZ_JAUCML010000004.1"/>
</dbReference>
<keyword evidence="2" id="KW-1185">Reference proteome</keyword>
<protein>
    <submittedName>
        <fullName evidence="1">Uncharacterized protein</fullName>
    </submittedName>
</protein>
<dbReference type="EMBL" id="JAUCML010000004">
    <property type="protein sequence ID" value="MDM7884887.1"/>
    <property type="molecule type" value="Genomic_DNA"/>
</dbReference>
<proteinExistence type="predicted"/>
<organism evidence="1 2">
    <name type="scientific">Curtobacterium citri</name>
    <dbReference type="NCBI Taxonomy" id="3055139"/>
    <lineage>
        <taxon>Bacteria</taxon>
        <taxon>Bacillati</taxon>
        <taxon>Actinomycetota</taxon>
        <taxon>Actinomycetes</taxon>
        <taxon>Micrococcales</taxon>
        <taxon>Microbacteriaceae</taxon>
        <taxon>Curtobacterium</taxon>
    </lineage>
</organism>
<evidence type="ECO:0000313" key="1">
    <source>
        <dbReference type="EMBL" id="MDM7884887.1"/>
    </source>
</evidence>
<dbReference type="Proteomes" id="UP001237823">
    <property type="component" value="Unassembled WGS sequence"/>
</dbReference>
<comment type="caution">
    <text evidence="1">The sequence shown here is derived from an EMBL/GenBank/DDBJ whole genome shotgun (WGS) entry which is preliminary data.</text>
</comment>
<name>A0ABT7T5N4_9MICO</name>
<gene>
    <name evidence="1" type="ORF">QUG92_07190</name>
</gene>
<sequence length="125" mass="13007">MSAEWVVLSPRHVDAAVVVAAAAGEDPAIGIRQLWEGDALQLVADDGVVLLTLFQSRELVRTVDAARLLGTHSTGTPLFGGDEPVWWTSVHTAAQDPSRVAAERIVRDVAAAAGGLAVSRSAVGD</sequence>
<reference evidence="1 2" key="1">
    <citation type="submission" date="2023-06" db="EMBL/GenBank/DDBJ databases">
        <authorList>
            <person name="Feng G."/>
            <person name="Li J."/>
            <person name="Zhu H."/>
        </authorList>
    </citation>
    <scope>NUCLEOTIDE SEQUENCE [LARGE SCALE GENOMIC DNA]</scope>
    <source>
        <strain evidence="1 2">RHCKG23</strain>
    </source>
</reference>